<organism evidence="1 2">
    <name type="scientific">Tessaracoccus flavus</name>
    <dbReference type="NCBI Taxonomy" id="1610493"/>
    <lineage>
        <taxon>Bacteria</taxon>
        <taxon>Bacillati</taxon>
        <taxon>Actinomycetota</taxon>
        <taxon>Actinomycetes</taxon>
        <taxon>Propionibacteriales</taxon>
        <taxon>Propionibacteriaceae</taxon>
        <taxon>Tessaracoccus</taxon>
    </lineage>
</organism>
<evidence type="ECO:0000313" key="2">
    <source>
        <dbReference type="Proteomes" id="UP000188324"/>
    </source>
</evidence>
<proteinExistence type="predicted"/>
<dbReference type="STRING" id="1610493.RPIT_10350"/>
<gene>
    <name evidence="1" type="ORF">RPIT_10350</name>
</gene>
<dbReference type="AlphaFoldDB" id="A0A1Q2CGA8"/>
<accession>A0A1Q2CGA8</accession>
<reference evidence="1 2" key="1">
    <citation type="journal article" date="2016" name="Int. J. Syst. Evol. Microbiol.">
        <title>Tessaracoccus flavus sp. nov., isolated from the drainage system of a lindane-producing factory.</title>
        <authorList>
            <person name="Kumari R."/>
            <person name="Singh P."/>
            <person name="Schumann P."/>
            <person name="Lal R."/>
        </authorList>
    </citation>
    <scope>NUCLEOTIDE SEQUENCE [LARGE SCALE GENOMIC DNA]</scope>
    <source>
        <strain evidence="1 2">RP1T</strain>
    </source>
</reference>
<dbReference type="KEGG" id="tfl:RPIT_10350"/>
<protein>
    <submittedName>
        <fullName evidence="1">Uncharacterized protein</fullName>
    </submittedName>
</protein>
<name>A0A1Q2CGA8_9ACTN</name>
<dbReference type="EMBL" id="CP019605">
    <property type="protein sequence ID" value="AQP45144.1"/>
    <property type="molecule type" value="Genomic_DNA"/>
</dbReference>
<evidence type="ECO:0000313" key="1">
    <source>
        <dbReference type="EMBL" id="AQP45144.1"/>
    </source>
</evidence>
<keyword evidence="2" id="KW-1185">Reference proteome</keyword>
<dbReference type="Proteomes" id="UP000188324">
    <property type="component" value="Chromosome"/>
</dbReference>
<sequence>MNRIFIATELARLRRDPVLLLIVVVLPVFFFLGASVAIPDTLDENTRTSVRDGVMIGLACYGAATAASTITGQTALERVHGWARQVGLTPLATWRFLAVKATVALVAVVATVGVMFTVAAISGILASPLAWLAAGAVVLVGSVTWALYGLVVGLAFRSQSALAASAAGLVLLALGGGVFVPLPEHLVWIARWTPMYGQVELARLALAGGDASAALWPLANWLGWTGVLAGLAAWLVGRSRRRG</sequence>